<gene>
    <name evidence="1" type="ORF">S03H2_49058</name>
</gene>
<evidence type="ECO:0000313" key="1">
    <source>
        <dbReference type="EMBL" id="GAH69375.1"/>
    </source>
</evidence>
<comment type="caution">
    <text evidence="1">The sequence shown here is derived from an EMBL/GenBank/DDBJ whole genome shotgun (WGS) entry which is preliminary data.</text>
</comment>
<dbReference type="EMBL" id="BARU01030973">
    <property type="protein sequence ID" value="GAH69375.1"/>
    <property type="molecule type" value="Genomic_DNA"/>
</dbReference>
<protein>
    <submittedName>
        <fullName evidence="1">Uncharacterized protein</fullName>
    </submittedName>
</protein>
<feature type="non-terminal residue" evidence="1">
    <location>
        <position position="30"/>
    </location>
</feature>
<organism evidence="1">
    <name type="scientific">marine sediment metagenome</name>
    <dbReference type="NCBI Taxonomy" id="412755"/>
    <lineage>
        <taxon>unclassified sequences</taxon>
        <taxon>metagenomes</taxon>
        <taxon>ecological metagenomes</taxon>
    </lineage>
</organism>
<dbReference type="AlphaFoldDB" id="X1IJD6"/>
<reference evidence="1" key="1">
    <citation type="journal article" date="2014" name="Front. Microbiol.">
        <title>High frequency of phylogenetically diverse reductive dehalogenase-homologous genes in deep subseafloor sedimentary metagenomes.</title>
        <authorList>
            <person name="Kawai M."/>
            <person name="Futagami T."/>
            <person name="Toyoda A."/>
            <person name="Takaki Y."/>
            <person name="Nishi S."/>
            <person name="Hori S."/>
            <person name="Arai W."/>
            <person name="Tsubouchi T."/>
            <person name="Morono Y."/>
            <person name="Uchiyama I."/>
            <person name="Ito T."/>
            <person name="Fujiyama A."/>
            <person name="Inagaki F."/>
            <person name="Takami H."/>
        </authorList>
    </citation>
    <scope>NUCLEOTIDE SEQUENCE</scope>
    <source>
        <strain evidence="1">Expedition CK06-06</strain>
    </source>
</reference>
<accession>X1IJD6</accession>
<proteinExistence type="predicted"/>
<sequence length="30" mass="3239">MGIKDKAHQWDIVVSANISKNGGNSGFRHA</sequence>
<name>X1IJD6_9ZZZZ</name>